<feature type="compositionally biased region" description="Basic and acidic residues" evidence="6">
    <location>
        <begin position="512"/>
        <end position="521"/>
    </location>
</feature>
<dbReference type="Proteomes" id="UP000077671">
    <property type="component" value="Unassembled WGS sequence"/>
</dbReference>
<feature type="transmembrane region" description="Helical" evidence="7">
    <location>
        <begin position="790"/>
        <end position="811"/>
    </location>
</feature>
<dbReference type="Proteomes" id="UP000836402">
    <property type="component" value="Unassembled WGS sequence"/>
</dbReference>
<dbReference type="GO" id="GO:0016020">
    <property type="term" value="C:membrane"/>
    <property type="evidence" value="ECO:0007669"/>
    <property type="project" value="UniProtKB-SubCell"/>
</dbReference>
<feature type="compositionally biased region" description="Polar residues" evidence="6">
    <location>
        <begin position="494"/>
        <end position="511"/>
    </location>
</feature>
<dbReference type="AlphaFoldDB" id="A0A177ULD6"/>
<feature type="region of interest" description="Disordered" evidence="6">
    <location>
        <begin position="356"/>
        <end position="528"/>
    </location>
</feature>
<feature type="domain" description="Major facilitator superfamily (MFS) profile" evidence="8">
    <location>
        <begin position="91"/>
        <end position="816"/>
    </location>
</feature>
<feature type="transmembrane region" description="Helical" evidence="7">
    <location>
        <begin position="590"/>
        <end position="610"/>
    </location>
</feature>
<feature type="transmembrane region" description="Helical" evidence="7">
    <location>
        <begin position="213"/>
        <end position="235"/>
    </location>
</feature>
<feature type="transmembrane region" description="Helical" evidence="7">
    <location>
        <begin position="261"/>
        <end position="280"/>
    </location>
</feature>
<evidence type="ECO:0000313" key="11">
    <source>
        <dbReference type="Proteomes" id="UP000077671"/>
    </source>
</evidence>
<dbReference type="EMBL" id="LWDD02000176">
    <property type="protein sequence ID" value="KAE8263061.1"/>
    <property type="molecule type" value="Genomic_DNA"/>
</dbReference>
<evidence type="ECO:0000259" key="8">
    <source>
        <dbReference type="PROSITE" id="PS50850"/>
    </source>
</evidence>
<feature type="compositionally biased region" description="Basic and acidic residues" evidence="6">
    <location>
        <begin position="470"/>
        <end position="486"/>
    </location>
</feature>
<dbReference type="EMBL" id="CAJHJG010004613">
    <property type="protein sequence ID" value="CAD6942486.1"/>
    <property type="molecule type" value="Genomic_DNA"/>
</dbReference>
<dbReference type="PANTHER" id="PTHR23511:SF5">
    <property type="entry name" value="MAJOR FACILITATOR-TYPE TRANSPORTER HXNZ-RELATED"/>
    <property type="match status" value="1"/>
</dbReference>
<name>A0A177ULD6_9BASI</name>
<sequence length="833" mass="88755">MSVAGSSRAEPVSETYEYAGQGSSHHHASFFSSGRGDADVDDGADWHQEQQDEGAPKPPLSWRDPRVGHASHSRLERTIEAIGMGRYQLHLLLLTGMGWAADNAWMTAIPMVLPAVQAHFNVSDRYSGTMSSACFLGMMIGSLVWGSYSDTYGRLPSFTYTLAITTIFAIVLPLSPSFPFLCFSLFLLGSGLGGSMPTDGTIFLENTPKSKQYLTVALSTFFSAGAALSSAWAIIVMPCRVSVSPGDDAGDACKGSLRWRIYLAGLAVLTAAFFLSRIFLFTLHESPRYLVSQGRTAEARRVLQQIVEYNDTTEGEALESIARSAEPGASALSTPTPDSDGLVDRFTTSARLFITGNGPRRLNGDITPQSDDRHTVDSGKNVSSRESASSDSPVEEDAENGNIETGNRARSSIARPQRLNRGMSVRLSDVRSWSSNATGAPSKRASERGRLRDLPMEWQAAQSELQEDDEQRRSVGVDRASGDRGRASIAGSDFTASGQSMFRQPSSSPTKMEQREGEREGLLSSRTSNEMGKAYLDDSIHPEDDLNGRPSTSYEALDADLASSTAPTKPATIQERMDQLLSLRWRRTTLLTWSIWTSLNLGYTMLNVFLPKILEERAAAGGGGRHAAPPSTQSQSSDAEALWSYFAYALASIPGPLIAAYLVEMPWLGRKGTLALSLSCTSGLMLLLSSVLNSDSSSSSSNATQGEGGGGNGTTFILVLISFGATTAYAALYGYTPELFAIELRGTACGVASAAGRLAGVLAPMIGGWLLGRTETGTGASGSSHKGSGAGALCGLSAGLLAVTVLLTLGLPREEVRGEGGAAERRRPRTEEA</sequence>
<evidence type="ECO:0000256" key="5">
    <source>
        <dbReference type="ARBA" id="ARBA00023136"/>
    </source>
</evidence>
<reference evidence="9" key="3">
    <citation type="submission" date="2020-10" db="EMBL/GenBank/DDBJ databases">
        <authorList>
            <person name="Sedaghatjoo S."/>
        </authorList>
    </citation>
    <scope>NUCLEOTIDE SEQUENCE</scope>
    <source>
        <strain evidence="9">AZH3</strain>
    </source>
</reference>
<reference evidence="10" key="1">
    <citation type="submission" date="2016-04" db="EMBL/GenBank/DDBJ databases">
        <authorList>
            <person name="Nguyen H.D."/>
            <person name="Kesanakurti P."/>
            <person name="Cullis J."/>
            <person name="Levesque C.A."/>
            <person name="Hambleton S."/>
        </authorList>
    </citation>
    <scope>NUCLEOTIDE SEQUENCE</scope>
    <source>
        <strain evidence="10">DAOMC 238032</strain>
    </source>
</reference>
<dbReference type="InterPro" id="IPR036259">
    <property type="entry name" value="MFS_trans_sf"/>
</dbReference>
<dbReference type="PANTHER" id="PTHR23511">
    <property type="entry name" value="SYNAPTIC VESICLE GLYCOPROTEIN 2"/>
    <property type="match status" value="1"/>
</dbReference>
<dbReference type="InterPro" id="IPR005828">
    <property type="entry name" value="MFS_sugar_transport-like"/>
</dbReference>
<evidence type="ECO:0000256" key="1">
    <source>
        <dbReference type="ARBA" id="ARBA00004141"/>
    </source>
</evidence>
<accession>A0A177ULD6</accession>
<dbReference type="Gene3D" id="1.20.1250.20">
    <property type="entry name" value="MFS general substrate transporter like domains"/>
    <property type="match status" value="2"/>
</dbReference>
<reference evidence="10" key="2">
    <citation type="journal article" date="2019" name="IMA Fungus">
        <title>Genome sequencing and comparison of five Tilletia species to identify candidate genes for the detection of regulated species infecting wheat.</title>
        <authorList>
            <person name="Nguyen H.D.T."/>
            <person name="Sultana T."/>
            <person name="Kesanakurti P."/>
            <person name="Hambleton S."/>
        </authorList>
    </citation>
    <scope>NUCLEOTIDE SEQUENCE</scope>
    <source>
        <strain evidence="10">DAOMC 238032</strain>
    </source>
</reference>
<feature type="region of interest" description="Disordered" evidence="6">
    <location>
        <begin position="1"/>
        <end position="67"/>
    </location>
</feature>
<dbReference type="SUPFAM" id="SSF103473">
    <property type="entry name" value="MFS general substrate transporter"/>
    <property type="match status" value="1"/>
</dbReference>
<dbReference type="GO" id="GO:0022857">
    <property type="term" value="F:transmembrane transporter activity"/>
    <property type="evidence" value="ECO:0007669"/>
    <property type="project" value="InterPro"/>
</dbReference>
<evidence type="ECO:0000256" key="2">
    <source>
        <dbReference type="ARBA" id="ARBA00022448"/>
    </source>
</evidence>
<keyword evidence="2" id="KW-0813">Transport</keyword>
<evidence type="ECO:0000313" key="12">
    <source>
        <dbReference type="Proteomes" id="UP000836402"/>
    </source>
</evidence>
<feature type="transmembrane region" description="Helical" evidence="7">
    <location>
        <begin position="747"/>
        <end position="770"/>
    </location>
</feature>
<feature type="transmembrane region" description="Helical" evidence="7">
    <location>
        <begin position="129"/>
        <end position="148"/>
    </location>
</feature>
<comment type="caution">
    <text evidence="10">The sequence shown here is derived from an EMBL/GenBank/DDBJ whole genome shotgun (WGS) entry which is preliminary data.</text>
</comment>
<feature type="compositionally biased region" description="Basic and acidic residues" evidence="6">
    <location>
        <begin position="444"/>
        <end position="455"/>
    </location>
</feature>
<feature type="transmembrane region" description="Helical" evidence="7">
    <location>
        <begin position="674"/>
        <end position="693"/>
    </location>
</feature>
<feature type="transmembrane region" description="Helical" evidence="7">
    <location>
        <begin position="160"/>
        <end position="192"/>
    </location>
</feature>
<feature type="region of interest" description="Disordered" evidence="6">
    <location>
        <begin position="324"/>
        <end position="343"/>
    </location>
</feature>
<proteinExistence type="predicted"/>
<feature type="compositionally biased region" description="Low complexity" evidence="6">
    <location>
        <begin position="19"/>
        <end position="34"/>
    </location>
</feature>
<feature type="compositionally biased region" description="Polar residues" evidence="6">
    <location>
        <begin position="378"/>
        <end position="392"/>
    </location>
</feature>
<evidence type="ECO:0000256" key="4">
    <source>
        <dbReference type="ARBA" id="ARBA00022989"/>
    </source>
</evidence>
<protein>
    <recommendedName>
        <fullName evidence="8">Major facilitator superfamily (MFS) profile domain-containing protein</fullName>
    </recommendedName>
</protein>
<keyword evidence="3 7" id="KW-0812">Transmembrane</keyword>
<evidence type="ECO:0000256" key="7">
    <source>
        <dbReference type="SAM" id="Phobius"/>
    </source>
</evidence>
<keyword evidence="4 7" id="KW-1133">Transmembrane helix</keyword>
<comment type="subcellular location">
    <subcellularLocation>
        <location evidence="1">Membrane</location>
        <topology evidence="1">Multi-pass membrane protein</topology>
    </subcellularLocation>
</comment>
<organism evidence="10 11">
    <name type="scientific">Tilletia caries</name>
    <name type="common">wheat bunt fungus</name>
    <dbReference type="NCBI Taxonomy" id="13290"/>
    <lineage>
        <taxon>Eukaryota</taxon>
        <taxon>Fungi</taxon>
        <taxon>Dikarya</taxon>
        <taxon>Basidiomycota</taxon>
        <taxon>Ustilaginomycotina</taxon>
        <taxon>Exobasidiomycetes</taxon>
        <taxon>Tilletiales</taxon>
        <taxon>Tilletiaceae</taxon>
        <taxon>Tilletia</taxon>
    </lineage>
</organism>
<evidence type="ECO:0000256" key="6">
    <source>
        <dbReference type="SAM" id="MobiDB-lite"/>
    </source>
</evidence>
<dbReference type="Pfam" id="PF00083">
    <property type="entry name" value="Sugar_tr"/>
    <property type="match status" value="1"/>
</dbReference>
<evidence type="ECO:0000256" key="3">
    <source>
        <dbReference type="ARBA" id="ARBA00022692"/>
    </source>
</evidence>
<evidence type="ECO:0000313" key="10">
    <source>
        <dbReference type="EMBL" id="KAE8263061.1"/>
    </source>
</evidence>
<keyword evidence="5 7" id="KW-0472">Membrane</keyword>
<feature type="transmembrane region" description="Helical" evidence="7">
    <location>
        <begin position="713"/>
        <end position="735"/>
    </location>
</feature>
<dbReference type="PROSITE" id="PS50850">
    <property type="entry name" value="MFS"/>
    <property type="match status" value="1"/>
</dbReference>
<dbReference type="InterPro" id="IPR020846">
    <property type="entry name" value="MFS_dom"/>
</dbReference>
<feature type="transmembrane region" description="Helical" evidence="7">
    <location>
        <begin position="642"/>
        <end position="662"/>
    </location>
</feature>
<evidence type="ECO:0000313" key="9">
    <source>
        <dbReference type="EMBL" id="CAD6942486.1"/>
    </source>
</evidence>
<keyword evidence="12" id="KW-1185">Reference proteome</keyword>
<gene>
    <name evidence="10" type="ORF">A4X03_0g1961</name>
    <name evidence="9" type="ORF">JKIAZH3_G3773</name>
</gene>